<keyword evidence="2" id="KW-1185">Reference proteome</keyword>
<dbReference type="EMBL" id="BLAJ01000027">
    <property type="protein sequence ID" value="GES53735.1"/>
    <property type="molecule type" value="Genomic_DNA"/>
</dbReference>
<evidence type="ECO:0000313" key="1">
    <source>
        <dbReference type="EMBL" id="GES53735.1"/>
    </source>
</evidence>
<accession>A0ABQ0ZDS5</accession>
<dbReference type="Proteomes" id="UP000390335">
    <property type="component" value="Unassembled WGS sequence"/>
</dbReference>
<name>A0ABQ0ZDS5_9HYPH</name>
<protein>
    <submittedName>
        <fullName evidence="1">Uncharacterized protein</fullName>
    </submittedName>
</protein>
<evidence type="ECO:0000313" key="2">
    <source>
        <dbReference type="Proteomes" id="UP000390335"/>
    </source>
</evidence>
<organism evidence="1 2">
    <name type="scientific">Rhizobium dioscoreae</name>
    <dbReference type="NCBI Taxonomy" id="2653122"/>
    <lineage>
        <taxon>Bacteria</taxon>
        <taxon>Pseudomonadati</taxon>
        <taxon>Pseudomonadota</taxon>
        <taxon>Alphaproteobacteria</taxon>
        <taxon>Hyphomicrobiales</taxon>
        <taxon>Rhizobiaceae</taxon>
        <taxon>Rhizobium/Agrobacterium group</taxon>
        <taxon>Rhizobium</taxon>
    </lineage>
</organism>
<dbReference type="RefSeq" id="WP_152095033.1">
    <property type="nucleotide sequence ID" value="NZ_BLAJ01000027.1"/>
</dbReference>
<proteinExistence type="predicted"/>
<gene>
    <name evidence="1" type="ORF">RsS93_63490</name>
</gene>
<reference evidence="1 2" key="1">
    <citation type="journal article" date="2020" name="Genome Biol. Evol.">
        <title>Rhizobium dioscoreae sp. nov., a plant growth-promoting bacterium isolated from yam (Dioscorea species).</title>
        <authorList>
            <person name="Ouyabe M."/>
            <person name="Tanaka N."/>
            <person name="Shiwa Y."/>
            <person name="Fujita N."/>
            <person name="Kikuno H."/>
            <person name="Babil P."/>
            <person name="Shiwachi H."/>
        </authorList>
    </citation>
    <scope>NUCLEOTIDE SEQUENCE [LARGE SCALE GENOMIC DNA]</scope>
    <source>
        <strain evidence="1 2">S-93</strain>
    </source>
</reference>
<sequence length="149" mass="16781">MATLRIYDLREHVLALDLRDLLRILAPQSLEASWIVSTVKSSKPGYEWFEATGEGGEQLERLAQDNSQLSGSDLAALAENTRQVIWGEFIGLASTRLDKAWVIIRAIDSTYYEVASEDETVLNKIGFAYKDVRAGEARVTSWLFDRPDE</sequence>
<comment type="caution">
    <text evidence="1">The sequence shown here is derived from an EMBL/GenBank/DDBJ whole genome shotgun (WGS) entry which is preliminary data.</text>
</comment>